<accession>A0AAD1WZP1</accession>
<reference evidence="2" key="1">
    <citation type="submission" date="2022-03" db="EMBL/GenBank/DDBJ databases">
        <authorList>
            <person name="Alioto T."/>
            <person name="Alioto T."/>
            <person name="Gomez Garrido J."/>
        </authorList>
    </citation>
    <scope>NUCLEOTIDE SEQUENCE</scope>
</reference>
<feature type="compositionally biased region" description="Polar residues" evidence="1">
    <location>
        <begin position="69"/>
        <end position="83"/>
    </location>
</feature>
<sequence length="187" mass="20929">MADGIITQTPQQTPSDWEAAFNARFEAMWEQFWAKLAHKHRLPQPLNLGKKPRTPTARQPARAIHPEQHSTGTSIQATHQQQAIAPERHAPTAAHQSPDKHRGLGNTPVRRKKREEQTPTSQAYWHSKVDESTRLAIPSTPTRLRTAARSTRPGTCTQTSREASSSGCSQLELYSRKTGDSYCTECL</sequence>
<proteinExistence type="predicted"/>
<name>A0AAD1WZP1_PELCU</name>
<gene>
    <name evidence="2" type="ORF">PECUL_23A051966</name>
</gene>
<evidence type="ECO:0000313" key="3">
    <source>
        <dbReference type="Proteomes" id="UP001295444"/>
    </source>
</evidence>
<keyword evidence="3" id="KW-1185">Reference proteome</keyword>
<protein>
    <submittedName>
        <fullName evidence="2">Uncharacterized protein</fullName>
    </submittedName>
</protein>
<evidence type="ECO:0000313" key="2">
    <source>
        <dbReference type="EMBL" id="CAH2329473.1"/>
    </source>
</evidence>
<feature type="compositionally biased region" description="Polar residues" evidence="1">
    <location>
        <begin position="139"/>
        <end position="166"/>
    </location>
</feature>
<organism evidence="2 3">
    <name type="scientific">Pelobates cultripes</name>
    <name type="common">Western spadefoot toad</name>
    <dbReference type="NCBI Taxonomy" id="61616"/>
    <lineage>
        <taxon>Eukaryota</taxon>
        <taxon>Metazoa</taxon>
        <taxon>Chordata</taxon>
        <taxon>Craniata</taxon>
        <taxon>Vertebrata</taxon>
        <taxon>Euteleostomi</taxon>
        <taxon>Amphibia</taxon>
        <taxon>Batrachia</taxon>
        <taxon>Anura</taxon>
        <taxon>Pelobatoidea</taxon>
        <taxon>Pelobatidae</taxon>
        <taxon>Pelobates</taxon>
    </lineage>
</organism>
<dbReference type="AlphaFoldDB" id="A0AAD1WZP1"/>
<feature type="region of interest" description="Disordered" evidence="1">
    <location>
        <begin position="43"/>
        <end position="166"/>
    </location>
</feature>
<dbReference type="Proteomes" id="UP001295444">
    <property type="component" value="Chromosome 14"/>
</dbReference>
<evidence type="ECO:0000256" key="1">
    <source>
        <dbReference type="SAM" id="MobiDB-lite"/>
    </source>
</evidence>
<dbReference type="EMBL" id="OW240925">
    <property type="protein sequence ID" value="CAH2329473.1"/>
    <property type="molecule type" value="Genomic_DNA"/>
</dbReference>